<evidence type="ECO:0000256" key="6">
    <source>
        <dbReference type="SAM" id="Phobius"/>
    </source>
</evidence>
<reference evidence="7 8" key="1">
    <citation type="submission" date="2019-03" db="EMBL/GenBank/DDBJ databases">
        <title>Genomic Encyclopedia of Archaeal and Bacterial Type Strains, Phase II (KMG-II): from individual species to whole genera.</title>
        <authorList>
            <person name="Goeker M."/>
        </authorList>
    </citation>
    <scope>NUCLEOTIDE SEQUENCE [LARGE SCALE GENOMIC DNA]</scope>
    <source>
        <strain evidence="7 8">DSM 24782</strain>
    </source>
</reference>
<feature type="transmembrane region" description="Helical" evidence="6">
    <location>
        <begin position="89"/>
        <end position="105"/>
    </location>
</feature>
<feature type="transmembrane region" description="Helical" evidence="6">
    <location>
        <begin position="51"/>
        <end position="77"/>
    </location>
</feature>
<evidence type="ECO:0000256" key="2">
    <source>
        <dbReference type="ARBA" id="ARBA00007524"/>
    </source>
</evidence>
<feature type="transmembrane region" description="Helical" evidence="6">
    <location>
        <begin position="152"/>
        <end position="176"/>
    </location>
</feature>
<feature type="transmembrane region" description="Helical" evidence="6">
    <location>
        <begin position="232"/>
        <end position="251"/>
    </location>
</feature>
<dbReference type="AlphaFoldDB" id="A0A4R7FRP9"/>
<dbReference type="EMBL" id="SOAM01000001">
    <property type="protein sequence ID" value="TDS80505.1"/>
    <property type="molecule type" value="Genomic_DNA"/>
</dbReference>
<keyword evidence="3 6" id="KW-0812">Transmembrane</keyword>
<evidence type="ECO:0000256" key="1">
    <source>
        <dbReference type="ARBA" id="ARBA00004141"/>
    </source>
</evidence>
<comment type="caution">
    <text evidence="7">The sequence shown here is derived from an EMBL/GenBank/DDBJ whole genome shotgun (WGS) entry which is preliminary data.</text>
</comment>
<feature type="transmembrane region" description="Helical" evidence="6">
    <location>
        <begin position="111"/>
        <end position="131"/>
    </location>
</feature>
<accession>A0A4R7FRP9</accession>
<evidence type="ECO:0000313" key="8">
    <source>
        <dbReference type="Proteomes" id="UP000295344"/>
    </source>
</evidence>
<keyword evidence="4 6" id="KW-1133">Transmembrane helix</keyword>
<dbReference type="InterPro" id="IPR038330">
    <property type="entry name" value="TspO/MBR-related_sf"/>
</dbReference>
<evidence type="ECO:0000313" key="7">
    <source>
        <dbReference type="EMBL" id="TDS80505.1"/>
    </source>
</evidence>
<keyword evidence="5 6" id="KW-0472">Membrane</keyword>
<gene>
    <name evidence="7" type="ORF">CLV52_1071</name>
</gene>
<dbReference type="PANTHER" id="PTHR33802">
    <property type="entry name" value="SI:CH211-161H7.5-RELATED"/>
    <property type="match status" value="1"/>
</dbReference>
<dbReference type="PANTHER" id="PTHR33802:SF1">
    <property type="entry name" value="XK-RELATED PROTEIN"/>
    <property type="match status" value="1"/>
</dbReference>
<comment type="subcellular location">
    <subcellularLocation>
        <location evidence="1">Membrane</location>
        <topology evidence="1">Multi-pass membrane protein</topology>
    </subcellularLocation>
</comment>
<organism evidence="7 8">
    <name type="scientific">Amnibacterium kyonggiense</name>
    <dbReference type="NCBI Taxonomy" id="595671"/>
    <lineage>
        <taxon>Bacteria</taxon>
        <taxon>Bacillati</taxon>
        <taxon>Actinomycetota</taxon>
        <taxon>Actinomycetes</taxon>
        <taxon>Micrococcales</taxon>
        <taxon>Microbacteriaceae</taxon>
        <taxon>Amnibacterium</taxon>
    </lineage>
</organism>
<dbReference type="Gene3D" id="1.20.1260.100">
    <property type="entry name" value="TspO/MBR protein"/>
    <property type="match status" value="1"/>
</dbReference>
<feature type="transmembrane region" description="Helical" evidence="6">
    <location>
        <begin position="182"/>
        <end position="200"/>
    </location>
</feature>
<comment type="similarity">
    <text evidence="2">Belongs to the TspO/BZRP family.</text>
</comment>
<dbReference type="InterPro" id="IPR004307">
    <property type="entry name" value="TspO_MBR"/>
</dbReference>
<dbReference type="Proteomes" id="UP000295344">
    <property type="component" value="Unassembled WGS sequence"/>
</dbReference>
<dbReference type="OrthoDB" id="5189031at2"/>
<protein>
    <submittedName>
        <fullName evidence="7">TspO/MBR related protein</fullName>
    </submittedName>
</protein>
<feature type="transmembrane region" description="Helical" evidence="6">
    <location>
        <begin position="207"/>
        <end position="226"/>
    </location>
</feature>
<dbReference type="Pfam" id="PF03073">
    <property type="entry name" value="TspO_MBR"/>
    <property type="match status" value="1"/>
</dbReference>
<name>A0A4R7FRP9_9MICO</name>
<evidence type="ECO:0000256" key="3">
    <source>
        <dbReference type="ARBA" id="ARBA00022692"/>
    </source>
</evidence>
<dbReference type="RefSeq" id="WP_133765221.1">
    <property type="nucleotide sequence ID" value="NZ_BAAARP010000001.1"/>
</dbReference>
<dbReference type="GO" id="GO:0016020">
    <property type="term" value="C:membrane"/>
    <property type="evidence" value="ECO:0007669"/>
    <property type="project" value="UniProtKB-SubCell"/>
</dbReference>
<proteinExistence type="inferred from homology"/>
<evidence type="ECO:0000256" key="4">
    <source>
        <dbReference type="ARBA" id="ARBA00022989"/>
    </source>
</evidence>
<feature type="transmembrane region" description="Helical" evidence="6">
    <location>
        <begin position="12"/>
        <end position="31"/>
    </location>
</feature>
<sequence length="265" mass="26783">MGIRRDTVRVPVVIVSMVLAIVGSAFGSGAFGGTPIQDASGGALAADSTLLAPGVGAFQIWSVIYLGLVAYAVLQALPSRRASARHRRIGRLAAASMLLNAAWILSVQFDLLALSVPVIVALLAVLVAIVLRLGPAEGVAERVITDGTFGLYLGWVTIATVANIAAVLKAAGFTGAGLPADVWAVAVLVVAAAIGVLTALRDGARITPAVALAWGLAWIAIARSTAAPESTPVAVAAAIAAVVVLAAPLALRLRGVPTRRAVRTA</sequence>
<evidence type="ECO:0000256" key="5">
    <source>
        <dbReference type="ARBA" id="ARBA00023136"/>
    </source>
</evidence>
<keyword evidence="8" id="KW-1185">Reference proteome</keyword>